<feature type="transmembrane region" description="Helical" evidence="1">
    <location>
        <begin position="214"/>
        <end position="233"/>
    </location>
</feature>
<feature type="transmembrane region" description="Helical" evidence="1">
    <location>
        <begin position="142"/>
        <end position="170"/>
    </location>
</feature>
<dbReference type="EMBL" id="PZKF01000002">
    <property type="protein sequence ID" value="PTE19080.1"/>
    <property type="molecule type" value="Genomic_DNA"/>
</dbReference>
<feature type="transmembrane region" description="Helical" evidence="1">
    <location>
        <begin position="348"/>
        <end position="368"/>
    </location>
</feature>
<name>A0A2T4JME1_9RHOB</name>
<proteinExistence type="predicted"/>
<gene>
    <name evidence="2" type="ORF">C5F46_01210</name>
</gene>
<feature type="transmembrane region" description="Helical" evidence="1">
    <location>
        <begin position="315"/>
        <end position="336"/>
    </location>
</feature>
<keyword evidence="3" id="KW-1185">Reference proteome</keyword>
<keyword evidence="1" id="KW-0812">Transmembrane</keyword>
<keyword evidence="1" id="KW-0472">Membrane</keyword>
<dbReference type="AlphaFoldDB" id="A0A2T4JME1"/>
<feature type="transmembrane region" description="Helical" evidence="1">
    <location>
        <begin position="96"/>
        <end position="121"/>
    </location>
</feature>
<organism evidence="2 3">
    <name type="scientific">Phaeovulum veldkampii DSM 11550</name>
    <dbReference type="NCBI Taxonomy" id="1185920"/>
    <lineage>
        <taxon>Bacteria</taxon>
        <taxon>Pseudomonadati</taxon>
        <taxon>Pseudomonadota</taxon>
        <taxon>Alphaproteobacteria</taxon>
        <taxon>Rhodobacterales</taxon>
        <taxon>Paracoccaceae</taxon>
        <taxon>Phaeovulum</taxon>
    </lineage>
</organism>
<sequence>MQTQEAAMLRNRALHVALGALAGLAGWVLAEILAEIAAARTVLGLATLGAAFFGVVLAMLTDVAPRRAIAAGAGVAGVTAALVVLGSLRFDDPQDFVAAGHGVLAGLVLASLPVPFLMAVARGGRGAWADYPALFLHSWNIVVRYAAAALFVGVVWAVLILSGALLRLVGIEALANLLEEPLAIWLISGAALGLGLAVVGELSDLVSPYLMLRLLRLLLPVVLVVVLVFLAALPLRGLSGLFGNLSPGAMFMAMAAVAVGLIAIAVDQSEAEAVQGRLMQTMVRALALTVPVLAGLAVWAVALRVVQYGWTPGRVAAACGAGVSLGYGLAYALAVLRGARWMGHIRRANIGLALGLIVLAALWQTPLLNAQAIAAQSQQARYAEDRAMPEQMPLWELAHDWGRPGLAVLAELRDVAALPGQEALARRFAAMDRAPQRWEFDDPGRTPIGAARAVGLAAALPVWPEGRSAPEGLLESLSAPEGQMVLEACARTTPAGNPGCLLLLADLVPQRDGDEAVIVLSSGGRTRGVVTLVFAREGAGWTTPDSRSDGEGPEAGRAIDLIRQEGVALVPLGLSALQFGDRRIFLYP</sequence>
<feature type="transmembrane region" description="Helical" evidence="1">
    <location>
        <begin position="68"/>
        <end position="90"/>
    </location>
</feature>
<feature type="transmembrane region" description="Helical" evidence="1">
    <location>
        <begin position="245"/>
        <end position="264"/>
    </location>
</feature>
<feature type="transmembrane region" description="Helical" evidence="1">
    <location>
        <begin position="40"/>
        <end position="61"/>
    </location>
</feature>
<feature type="transmembrane region" description="Helical" evidence="1">
    <location>
        <begin position="182"/>
        <end position="202"/>
    </location>
</feature>
<comment type="caution">
    <text evidence="2">The sequence shown here is derived from an EMBL/GenBank/DDBJ whole genome shotgun (WGS) entry which is preliminary data.</text>
</comment>
<dbReference type="Proteomes" id="UP000241899">
    <property type="component" value="Unassembled WGS sequence"/>
</dbReference>
<evidence type="ECO:0000313" key="3">
    <source>
        <dbReference type="Proteomes" id="UP000241899"/>
    </source>
</evidence>
<protein>
    <submittedName>
        <fullName evidence="2">DUF4153 domain-containing protein</fullName>
    </submittedName>
</protein>
<feature type="transmembrane region" description="Helical" evidence="1">
    <location>
        <begin position="285"/>
        <end position="303"/>
    </location>
</feature>
<evidence type="ECO:0000256" key="1">
    <source>
        <dbReference type="SAM" id="Phobius"/>
    </source>
</evidence>
<evidence type="ECO:0000313" key="2">
    <source>
        <dbReference type="EMBL" id="PTE19080.1"/>
    </source>
</evidence>
<reference evidence="2 3" key="1">
    <citation type="submission" date="2018-03" db="EMBL/GenBank/DDBJ databases">
        <title>Rhodobacter veldkampii.</title>
        <authorList>
            <person name="Meyer T.E."/>
            <person name="Miller S."/>
            <person name="Lodha T."/>
            <person name="Gandham S."/>
            <person name="Chintalapati S."/>
            <person name="Chintalapati V.R."/>
        </authorList>
    </citation>
    <scope>NUCLEOTIDE SEQUENCE [LARGE SCALE GENOMIC DNA]</scope>
    <source>
        <strain evidence="2 3">DSM 11550</strain>
    </source>
</reference>
<accession>A0A2T4JME1</accession>
<keyword evidence="1" id="KW-1133">Transmembrane helix</keyword>